<protein>
    <submittedName>
        <fullName evidence="1">Transposase</fullName>
    </submittedName>
</protein>
<dbReference type="RefSeq" id="WP_275120936.1">
    <property type="nucleotide sequence ID" value="NZ_JAOTPO010000034.1"/>
</dbReference>
<accession>A0ABT5VLN7</accession>
<proteinExistence type="predicted"/>
<dbReference type="Proteomes" id="UP001148125">
    <property type="component" value="Unassembled WGS sequence"/>
</dbReference>
<dbReference type="EMBL" id="JAOTPO010000034">
    <property type="protein sequence ID" value="MDE5416347.1"/>
    <property type="molecule type" value="Genomic_DNA"/>
</dbReference>
<comment type="caution">
    <text evidence="1">The sequence shown here is derived from an EMBL/GenBank/DDBJ whole genome shotgun (WGS) entry which is preliminary data.</text>
</comment>
<reference evidence="1" key="1">
    <citation type="submission" date="2024-05" db="EMBL/GenBank/DDBJ databases">
        <title>Alkalihalobacillus sp. strain MEB203 novel alkaliphilic bacterium from Lonar Lake, India.</title>
        <authorList>
            <person name="Joshi A."/>
            <person name="Thite S."/>
            <person name="Mengade P."/>
        </authorList>
    </citation>
    <scope>NUCLEOTIDE SEQUENCE</scope>
    <source>
        <strain evidence="1">MEB 203</strain>
    </source>
</reference>
<keyword evidence="2" id="KW-1185">Reference proteome</keyword>
<organism evidence="1 2">
    <name type="scientific">Alkalihalobacterium chitinilyticum</name>
    <dbReference type="NCBI Taxonomy" id="2980103"/>
    <lineage>
        <taxon>Bacteria</taxon>
        <taxon>Bacillati</taxon>
        <taxon>Bacillota</taxon>
        <taxon>Bacilli</taxon>
        <taxon>Bacillales</taxon>
        <taxon>Bacillaceae</taxon>
        <taxon>Alkalihalobacterium</taxon>
    </lineage>
</organism>
<evidence type="ECO:0000313" key="2">
    <source>
        <dbReference type="Proteomes" id="UP001148125"/>
    </source>
</evidence>
<evidence type="ECO:0000313" key="1">
    <source>
        <dbReference type="EMBL" id="MDE5416347.1"/>
    </source>
</evidence>
<name>A0ABT5VLN7_9BACI</name>
<dbReference type="PANTHER" id="PTHR35586:SF1">
    <property type="entry name" value="SLL1691 PROTEIN"/>
    <property type="match status" value="1"/>
</dbReference>
<sequence length="289" mass="34288">MIEAALDHDRWFKELITTFFEEFILAFFPDVYEHLDFQHVTFLNQEVFTDVIKGDKRTVDLLVETKLKGKSSLIIIHIEPQSTYQKDFNDRMFIYFSRLYEKYRLSIVPIAIFSYDKVKSEKNSFTIDFPFKNVLSFQFFTLQLKQKNWRDFVKHPNPVALALLGKMGYEPEEKVRIKVEFLRMLVQLRLDPARQTLVHGIFEKYHKLSVNEEQQLNDFFQHIPKDEVNHIMELMTSWEKKGFDKGIEKGIEQVAKQMLLKGFTTKDIQDLTSLSVEEIEKLKAQLDKG</sequence>
<dbReference type="PANTHER" id="PTHR35586">
    <property type="entry name" value="SLL1691 PROTEIN"/>
    <property type="match status" value="1"/>
</dbReference>
<gene>
    <name evidence="1" type="ORF">N7Z68_23920</name>
</gene>